<name>A0A0D7WA83_9FLAO</name>
<dbReference type="PATRIC" id="fig|1435349.4.peg.1965"/>
<comment type="caution">
    <text evidence="1">The sequence shown here is derived from an EMBL/GenBank/DDBJ whole genome shotgun (WGS) entry which is preliminary data.</text>
</comment>
<evidence type="ECO:0000313" key="2">
    <source>
        <dbReference type="Proteomes" id="UP000032578"/>
    </source>
</evidence>
<gene>
    <name evidence="1" type="ORF">PW52_05075</name>
</gene>
<reference evidence="1 2" key="1">
    <citation type="submission" date="2014-11" db="EMBL/GenBank/DDBJ databases">
        <title>Tamlana sedimentorum sp. nov., isolated from shallow sand sediments of the Sea of Japan.</title>
        <authorList>
            <person name="Romanenko L.A."/>
        </authorList>
    </citation>
    <scope>NUCLEOTIDE SEQUENCE [LARGE SCALE GENOMIC DNA]</scope>
    <source>
        <strain evidence="1 2">JCM 19808</strain>
    </source>
</reference>
<dbReference type="AlphaFoldDB" id="A0A0D7WA83"/>
<proteinExistence type="predicted"/>
<accession>A0A0D7WA83</accession>
<keyword evidence="2" id="KW-1185">Reference proteome</keyword>
<protein>
    <submittedName>
        <fullName evidence="1">Uncharacterized protein</fullName>
    </submittedName>
</protein>
<dbReference type="Proteomes" id="UP000032578">
    <property type="component" value="Unassembled WGS sequence"/>
</dbReference>
<dbReference type="EMBL" id="JTDW01000004">
    <property type="protein sequence ID" value="KJD35994.1"/>
    <property type="molecule type" value="Genomic_DNA"/>
</dbReference>
<organism evidence="1 2">
    <name type="scientific">Neotamlana sedimentorum</name>
    <dbReference type="NCBI Taxonomy" id="1435349"/>
    <lineage>
        <taxon>Bacteria</taxon>
        <taxon>Pseudomonadati</taxon>
        <taxon>Bacteroidota</taxon>
        <taxon>Flavobacteriia</taxon>
        <taxon>Flavobacteriales</taxon>
        <taxon>Flavobacteriaceae</taxon>
        <taxon>Neotamlana</taxon>
    </lineage>
</organism>
<sequence length="95" mass="11380">MAQSNNDRRAERITQQAIEKIERTITLKEEEKKTFVTLKKEQLFKHFEIVEKYKADDPEMFREKINENNQKLNKSMFEAFGKTRAREILGAMKNK</sequence>
<evidence type="ECO:0000313" key="1">
    <source>
        <dbReference type="EMBL" id="KJD35994.1"/>
    </source>
</evidence>